<keyword evidence="3" id="KW-1185">Reference proteome</keyword>
<dbReference type="RefSeq" id="WP_282839215.1">
    <property type="nucleotide sequence ID" value="NZ_JASCXW010000010.1"/>
</dbReference>
<name>A0AAW6U4K0_9MOLU</name>
<dbReference type="Gene3D" id="3.40.630.30">
    <property type="match status" value="1"/>
</dbReference>
<accession>A0AAW6U4K0</accession>
<dbReference type="AlphaFoldDB" id="A0AAW6U4K0"/>
<gene>
    <name evidence="2" type="ORF">QJ521_04370</name>
</gene>
<reference evidence="2" key="1">
    <citation type="submission" date="2023-05" db="EMBL/GenBank/DDBJ databases">
        <title>Mariniplasma microaerophilum sp. nov., a novel anaerobic mollicute isolated from terrestrial mud volcano, Taman Peninsula, Russia.</title>
        <authorList>
            <person name="Khomyakova M.A."/>
            <person name="Merkel A.Y."/>
            <person name="Slobodkin A.I."/>
        </authorList>
    </citation>
    <scope>NUCLEOTIDE SEQUENCE</scope>
    <source>
        <strain evidence="2">M4Ah</strain>
    </source>
</reference>
<comment type="caution">
    <text evidence="2">The sequence shown here is derived from an EMBL/GenBank/DDBJ whole genome shotgun (WGS) entry which is preliminary data.</text>
</comment>
<dbReference type="InterPro" id="IPR016181">
    <property type="entry name" value="Acyl_CoA_acyltransferase"/>
</dbReference>
<evidence type="ECO:0000259" key="1">
    <source>
        <dbReference type="PROSITE" id="PS51186"/>
    </source>
</evidence>
<dbReference type="Proteomes" id="UP001431532">
    <property type="component" value="Unassembled WGS sequence"/>
</dbReference>
<dbReference type="PROSITE" id="PS51186">
    <property type="entry name" value="GNAT"/>
    <property type="match status" value="1"/>
</dbReference>
<dbReference type="SUPFAM" id="SSF55729">
    <property type="entry name" value="Acyl-CoA N-acyltransferases (Nat)"/>
    <property type="match status" value="1"/>
</dbReference>
<sequence>MNLYLKKPSIEDEENYYVYLKEWKDEFIYPTASSYGKNSYQELLKRLELDELNLIDPKTRVPASTYMLIDQSNEIYGFINIRHRLNDDLLLYNGNIGYGIKPSKRLQSYGKLILKLGLEKAKELGLHKVLITCNEENIASRKTIEANHGVLENKIFKTDGYILRYWIDLTKENK</sequence>
<dbReference type="Pfam" id="PF13302">
    <property type="entry name" value="Acetyltransf_3"/>
    <property type="match status" value="1"/>
</dbReference>
<dbReference type="CDD" id="cd04301">
    <property type="entry name" value="NAT_SF"/>
    <property type="match status" value="1"/>
</dbReference>
<keyword evidence="2" id="KW-0808">Transferase</keyword>
<keyword evidence="2" id="KW-0012">Acyltransferase</keyword>
<evidence type="ECO:0000313" key="2">
    <source>
        <dbReference type="EMBL" id="MDI6452790.1"/>
    </source>
</evidence>
<evidence type="ECO:0000313" key="3">
    <source>
        <dbReference type="Proteomes" id="UP001431532"/>
    </source>
</evidence>
<proteinExistence type="predicted"/>
<dbReference type="GO" id="GO:0016747">
    <property type="term" value="F:acyltransferase activity, transferring groups other than amino-acyl groups"/>
    <property type="evidence" value="ECO:0007669"/>
    <property type="project" value="InterPro"/>
</dbReference>
<protein>
    <submittedName>
        <fullName evidence="2">GNAT family N-acetyltransferase</fullName>
        <ecNumber evidence="2">2.3.1.-</ecNumber>
    </submittedName>
</protein>
<dbReference type="InterPro" id="IPR000182">
    <property type="entry name" value="GNAT_dom"/>
</dbReference>
<dbReference type="PANTHER" id="PTHR39173:SF1">
    <property type="entry name" value="ACETYLTRANSFERASE"/>
    <property type="match status" value="1"/>
</dbReference>
<feature type="domain" description="N-acetyltransferase" evidence="1">
    <location>
        <begin position="1"/>
        <end position="172"/>
    </location>
</feature>
<dbReference type="EC" id="2.3.1.-" evidence="2"/>
<organism evidence="2 3">
    <name type="scientific">Peloplasma aerotolerans</name>
    <dbReference type="NCBI Taxonomy" id="3044389"/>
    <lineage>
        <taxon>Bacteria</taxon>
        <taxon>Bacillati</taxon>
        <taxon>Mycoplasmatota</taxon>
        <taxon>Mollicutes</taxon>
        <taxon>Acholeplasmatales</taxon>
        <taxon>Acholeplasmataceae</taxon>
        <taxon>Peloplasma</taxon>
    </lineage>
</organism>
<dbReference type="PANTHER" id="PTHR39173">
    <property type="entry name" value="ACETYLTRANSFERASE"/>
    <property type="match status" value="1"/>
</dbReference>
<dbReference type="EMBL" id="JASCXW010000010">
    <property type="protein sequence ID" value="MDI6452790.1"/>
    <property type="molecule type" value="Genomic_DNA"/>
</dbReference>